<accession>A0ABT4MK37</accession>
<dbReference type="InterPro" id="IPR006016">
    <property type="entry name" value="UspA"/>
</dbReference>
<comment type="caution">
    <text evidence="3">The sequence shown here is derived from an EMBL/GenBank/DDBJ whole genome shotgun (WGS) entry which is preliminary data.</text>
</comment>
<dbReference type="SUPFAM" id="SSF52402">
    <property type="entry name" value="Adenine nucleotide alpha hydrolases-like"/>
    <property type="match status" value="2"/>
</dbReference>
<keyword evidence="4" id="KW-1185">Reference proteome</keyword>
<gene>
    <name evidence="3" type="ORF">O4220_22835</name>
</gene>
<dbReference type="PANTHER" id="PTHR46268">
    <property type="entry name" value="STRESS RESPONSE PROTEIN NHAX"/>
    <property type="match status" value="1"/>
</dbReference>
<reference evidence="3" key="1">
    <citation type="submission" date="2022-12" db="EMBL/GenBank/DDBJ databases">
        <authorList>
            <person name="Krivoruchko A.V."/>
            <person name="Elkin A."/>
        </authorList>
    </citation>
    <scope>NUCLEOTIDE SEQUENCE</scope>
    <source>
        <strain evidence="3">IEGM 1391</strain>
    </source>
</reference>
<dbReference type="PANTHER" id="PTHR46268:SF6">
    <property type="entry name" value="UNIVERSAL STRESS PROTEIN UP12"/>
    <property type="match status" value="1"/>
</dbReference>
<organism evidence="3 4">
    <name type="scientific">Rhodococcus ruber</name>
    <dbReference type="NCBI Taxonomy" id="1830"/>
    <lineage>
        <taxon>Bacteria</taxon>
        <taxon>Bacillati</taxon>
        <taxon>Actinomycetota</taxon>
        <taxon>Actinomycetes</taxon>
        <taxon>Mycobacteriales</taxon>
        <taxon>Nocardiaceae</taxon>
        <taxon>Rhodococcus</taxon>
    </lineage>
</organism>
<sequence length="296" mass="30877">MRLIVGYQATPSGADGIALGATLARSLQASLDICLVLPQERPVPSKAPVEAAYDGILIDQATNWLDEALKLVPEDVEARTHLLFDESFAQGLLDATRSGACGTTHEHVDECDAYMIVVGAAGDGLLGRHSIGTVTSDLLHVAHVPLALAPRGYRHSPPQRIREITCAIGNRPGAAELTSAATDLSATAELPLRLLSLVSADERSASGAGGLAKAEDVLRTVQAGLPAGSEVQLTVAEGSGIEKAASSLDWHDGDVLMVGSSRLAQPHRLFLGSVAAKMLRVVPVPMIVVPREAGDE</sequence>
<dbReference type="Gene3D" id="3.40.50.12370">
    <property type="match status" value="1"/>
</dbReference>
<protein>
    <submittedName>
        <fullName evidence="3">Universal stress protein</fullName>
    </submittedName>
</protein>
<feature type="domain" description="UspA" evidence="2">
    <location>
        <begin position="162"/>
        <end position="290"/>
    </location>
</feature>
<dbReference type="Pfam" id="PF00582">
    <property type="entry name" value="Usp"/>
    <property type="match status" value="1"/>
</dbReference>
<proteinExistence type="inferred from homology"/>
<evidence type="ECO:0000256" key="1">
    <source>
        <dbReference type="ARBA" id="ARBA00008791"/>
    </source>
</evidence>
<dbReference type="CDD" id="cd00293">
    <property type="entry name" value="USP-like"/>
    <property type="match status" value="1"/>
</dbReference>
<evidence type="ECO:0000313" key="3">
    <source>
        <dbReference type="EMBL" id="MCZ4521362.1"/>
    </source>
</evidence>
<comment type="similarity">
    <text evidence="1">Belongs to the universal stress protein A family.</text>
</comment>
<dbReference type="Proteomes" id="UP001081071">
    <property type="component" value="Unassembled WGS sequence"/>
</dbReference>
<name>A0ABT4MK37_9NOCA</name>
<dbReference type="EMBL" id="JAPWIJ010000011">
    <property type="protein sequence ID" value="MCZ4521362.1"/>
    <property type="molecule type" value="Genomic_DNA"/>
</dbReference>
<dbReference type="RefSeq" id="WP_269607796.1">
    <property type="nucleotide sequence ID" value="NZ_JAPWIJ010000011.1"/>
</dbReference>
<evidence type="ECO:0000259" key="2">
    <source>
        <dbReference type="Pfam" id="PF00582"/>
    </source>
</evidence>
<evidence type="ECO:0000313" key="4">
    <source>
        <dbReference type="Proteomes" id="UP001081071"/>
    </source>
</evidence>